<sequence>MSVEQKKTALITGASSGIGKATALEFAKAGIGIALVSRTTDKLAKVASEAQALGVNSKFYPLDLENVETVSENIQNIIGDFGNIDILVNNAGIGYTGTLSQTSLSDWQRVIDLNLTSVFQCIMGVLPAMRDRGTGTIINVSSVAGKQAFAGWGAYCVSKAGLMALSQALSQEERPHGIRVTAICPGAVNTSIWDTDTVNADFDRSKMLSPEDVARSILYAAMLPKQAVVDELTLMPSAGVL</sequence>
<protein>
    <submittedName>
        <fullName evidence="5">Short-chain dehydrogenase</fullName>
    </submittedName>
</protein>
<dbReference type="PIRSF" id="PIRSF000126">
    <property type="entry name" value="11-beta-HSD1"/>
    <property type="match status" value="1"/>
</dbReference>
<keyword evidence="2" id="KW-0560">Oxidoreductase</keyword>
<evidence type="ECO:0000256" key="1">
    <source>
        <dbReference type="ARBA" id="ARBA00006484"/>
    </source>
</evidence>
<evidence type="ECO:0000256" key="3">
    <source>
        <dbReference type="RuleBase" id="RU000363"/>
    </source>
</evidence>
<dbReference type="InterPro" id="IPR020904">
    <property type="entry name" value="Sc_DH/Rdtase_CS"/>
</dbReference>
<dbReference type="PRINTS" id="PR00080">
    <property type="entry name" value="SDRFAMILY"/>
</dbReference>
<dbReference type="InterPro" id="IPR002347">
    <property type="entry name" value="SDR_fam"/>
</dbReference>
<dbReference type="InterPro" id="IPR057326">
    <property type="entry name" value="KR_dom"/>
</dbReference>
<dbReference type="CDD" id="cd05233">
    <property type="entry name" value="SDR_c"/>
    <property type="match status" value="1"/>
</dbReference>
<dbReference type="RefSeq" id="WP_027841715.1">
    <property type="nucleotide sequence ID" value="NZ_LMTZ01000146.1"/>
</dbReference>
<dbReference type="PRINTS" id="PR00081">
    <property type="entry name" value="GDHRDH"/>
</dbReference>
<comment type="caution">
    <text evidence="5">The sequence shown here is derived from an EMBL/GenBank/DDBJ whole genome shotgun (WGS) entry which is preliminary data.</text>
</comment>
<name>A0A0V7ZEV7_9CYAN</name>
<dbReference type="PANTHER" id="PTHR44196">
    <property type="entry name" value="DEHYDROGENASE/REDUCTASE SDR FAMILY MEMBER 7B"/>
    <property type="match status" value="1"/>
</dbReference>
<dbReference type="Gene3D" id="3.40.50.720">
    <property type="entry name" value="NAD(P)-binding Rossmann-like Domain"/>
    <property type="match status" value="1"/>
</dbReference>
<dbReference type="GO" id="GO:0016020">
    <property type="term" value="C:membrane"/>
    <property type="evidence" value="ECO:0007669"/>
    <property type="project" value="TreeGrafter"/>
</dbReference>
<dbReference type="NCBIfam" id="NF005672">
    <property type="entry name" value="PRK07454.1"/>
    <property type="match status" value="1"/>
</dbReference>
<dbReference type="GO" id="GO:0016616">
    <property type="term" value="F:oxidoreductase activity, acting on the CH-OH group of donors, NAD or NADP as acceptor"/>
    <property type="evidence" value="ECO:0007669"/>
    <property type="project" value="UniProtKB-ARBA"/>
</dbReference>
<comment type="similarity">
    <text evidence="1 3">Belongs to the short-chain dehydrogenases/reductases (SDR) family.</text>
</comment>
<dbReference type="Pfam" id="PF00106">
    <property type="entry name" value="adh_short"/>
    <property type="match status" value="1"/>
</dbReference>
<accession>A0A0V7ZEV7</accession>
<dbReference type="AlphaFoldDB" id="A0A0V7ZEV7"/>
<dbReference type="InterPro" id="IPR036291">
    <property type="entry name" value="NAD(P)-bd_dom_sf"/>
</dbReference>
<dbReference type="PANTHER" id="PTHR44196:SF1">
    <property type="entry name" value="DEHYDROGENASE_REDUCTASE SDR FAMILY MEMBER 7B"/>
    <property type="match status" value="1"/>
</dbReference>
<reference evidence="5 6" key="1">
    <citation type="journal article" date="2015" name="Genome Announc.">
        <title>Draft Genome of the Euendolithic (true boring) Cyanobacterium Mastigocoleus testarum strain BC008.</title>
        <authorList>
            <person name="Guida B.S."/>
            <person name="Garcia-Pichel F."/>
        </authorList>
    </citation>
    <scope>NUCLEOTIDE SEQUENCE [LARGE SCALE GENOMIC DNA]</scope>
    <source>
        <strain evidence="5 6">BC008</strain>
    </source>
</reference>
<dbReference type="SUPFAM" id="SSF51735">
    <property type="entry name" value="NAD(P)-binding Rossmann-fold domains"/>
    <property type="match status" value="1"/>
</dbReference>
<dbReference type="SMART" id="SM00822">
    <property type="entry name" value="PKS_KR"/>
    <property type="match status" value="1"/>
</dbReference>
<dbReference type="Proteomes" id="UP000053372">
    <property type="component" value="Unassembled WGS sequence"/>
</dbReference>
<gene>
    <name evidence="5" type="ORF">BC008_11855</name>
</gene>
<evidence type="ECO:0000259" key="4">
    <source>
        <dbReference type="SMART" id="SM00822"/>
    </source>
</evidence>
<dbReference type="FunFam" id="3.40.50.720:FF:000047">
    <property type="entry name" value="NADP-dependent L-serine/L-allo-threonine dehydrogenase"/>
    <property type="match status" value="1"/>
</dbReference>
<keyword evidence="6" id="KW-1185">Reference proteome</keyword>
<proteinExistence type="inferred from homology"/>
<dbReference type="EMBL" id="LMTZ01000146">
    <property type="protein sequence ID" value="KST63000.1"/>
    <property type="molecule type" value="Genomic_DNA"/>
</dbReference>
<evidence type="ECO:0000313" key="6">
    <source>
        <dbReference type="Proteomes" id="UP000053372"/>
    </source>
</evidence>
<evidence type="ECO:0000313" key="5">
    <source>
        <dbReference type="EMBL" id="KST63000.1"/>
    </source>
</evidence>
<evidence type="ECO:0000256" key="2">
    <source>
        <dbReference type="ARBA" id="ARBA00023002"/>
    </source>
</evidence>
<dbReference type="PROSITE" id="PS00061">
    <property type="entry name" value="ADH_SHORT"/>
    <property type="match status" value="1"/>
</dbReference>
<feature type="domain" description="Ketoreductase" evidence="4">
    <location>
        <begin position="7"/>
        <end position="186"/>
    </location>
</feature>
<dbReference type="OrthoDB" id="9775296at2"/>
<organism evidence="5 6">
    <name type="scientific">Mastigocoleus testarum BC008</name>
    <dbReference type="NCBI Taxonomy" id="371196"/>
    <lineage>
        <taxon>Bacteria</taxon>
        <taxon>Bacillati</taxon>
        <taxon>Cyanobacteriota</taxon>
        <taxon>Cyanophyceae</taxon>
        <taxon>Nostocales</taxon>
        <taxon>Hapalosiphonaceae</taxon>
        <taxon>Mastigocoleus</taxon>
    </lineage>
</organism>